<dbReference type="AlphaFoldDB" id="A0A429ZSR2"/>
<dbReference type="GeneID" id="98567789"/>
<dbReference type="RefSeq" id="WP_126778937.1">
    <property type="nucleotide sequence ID" value="NZ_NGJU01000006.1"/>
</dbReference>
<protein>
    <submittedName>
        <fullName evidence="1">Phage tail protein</fullName>
    </submittedName>
</protein>
<keyword evidence="2" id="KW-1185">Reference proteome</keyword>
<dbReference type="OrthoDB" id="9780018at2"/>
<gene>
    <name evidence="1" type="ORF">CBF35_05350</name>
</gene>
<comment type="caution">
    <text evidence="1">The sequence shown here is derived from an EMBL/GenBank/DDBJ whole genome shotgun (WGS) entry which is preliminary data.</text>
</comment>
<dbReference type="EMBL" id="NGJU01000006">
    <property type="protein sequence ID" value="RST96659.1"/>
    <property type="molecule type" value="Genomic_DNA"/>
</dbReference>
<dbReference type="Proteomes" id="UP000287239">
    <property type="component" value="Unassembled WGS sequence"/>
</dbReference>
<dbReference type="NCBIfam" id="TIGR01603">
    <property type="entry name" value="maj_tail_phi13"/>
    <property type="match status" value="1"/>
</dbReference>
<name>A0A429ZSR2_9ENTE</name>
<reference evidence="1 2" key="1">
    <citation type="submission" date="2017-05" db="EMBL/GenBank/DDBJ databases">
        <title>Vagococcus spp. assemblies.</title>
        <authorList>
            <person name="Gulvik C.A."/>
        </authorList>
    </citation>
    <scope>NUCLEOTIDE SEQUENCE [LARGE SCALE GENOMIC DNA]</scope>
    <source>
        <strain evidence="1 2">NCFB 2777</strain>
    </source>
</reference>
<accession>A0A429ZSR2</accession>
<organism evidence="1 2">
    <name type="scientific">Vagococcus salmoninarum</name>
    <dbReference type="NCBI Taxonomy" id="2739"/>
    <lineage>
        <taxon>Bacteria</taxon>
        <taxon>Bacillati</taxon>
        <taxon>Bacillota</taxon>
        <taxon>Bacilli</taxon>
        <taxon>Lactobacillales</taxon>
        <taxon>Enterococcaceae</taxon>
        <taxon>Vagococcus</taxon>
    </lineage>
</organism>
<dbReference type="InterPro" id="IPR006490">
    <property type="entry name" value="Maj_tail_phi13"/>
</dbReference>
<proteinExistence type="predicted"/>
<evidence type="ECO:0000313" key="1">
    <source>
        <dbReference type="EMBL" id="RST96659.1"/>
    </source>
</evidence>
<evidence type="ECO:0000313" key="2">
    <source>
        <dbReference type="Proteomes" id="UP000287239"/>
    </source>
</evidence>
<sequence length="192" mass="21324">MVENKEKNLVEFGLENCYWAKATVGLDGKISYETPKRYPGAVSLSLDTNGDLMEFEADNIVYYSSPNNKGYTGKFVAALMPDEFSVDILGEIVDKDDQVQTEVSSAQTSPFALLFQFEGDKNATRHVLYNCSANRTSFGSATGKESPNTTELNFNATPRPFDKAVKTKTKETTTPTVYDNWFEKVYEKTAGA</sequence>